<dbReference type="InterPro" id="IPR057670">
    <property type="entry name" value="SH3_retrovirus"/>
</dbReference>
<feature type="region of interest" description="Disordered" evidence="1">
    <location>
        <begin position="345"/>
        <end position="366"/>
    </location>
</feature>
<name>A0A6N2KBG1_SALVM</name>
<dbReference type="InterPro" id="IPR012337">
    <property type="entry name" value="RNaseH-like_sf"/>
</dbReference>
<dbReference type="Gene3D" id="3.30.420.10">
    <property type="entry name" value="Ribonuclease H-like superfamily/Ribonuclease H"/>
    <property type="match status" value="1"/>
</dbReference>
<dbReference type="SUPFAM" id="SSF53098">
    <property type="entry name" value="Ribonuclease H-like"/>
    <property type="match status" value="1"/>
</dbReference>
<proteinExistence type="predicted"/>
<dbReference type="CDD" id="cd09272">
    <property type="entry name" value="RNase_HI_RT_Ty1"/>
    <property type="match status" value="1"/>
</dbReference>
<dbReference type="InterPro" id="IPR029472">
    <property type="entry name" value="Copia-like_N"/>
</dbReference>
<reference evidence="6" key="1">
    <citation type="submission" date="2019-03" db="EMBL/GenBank/DDBJ databases">
        <authorList>
            <person name="Mank J."/>
            <person name="Almeida P."/>
        </authorList>
    </citation>
    <scope>NUCLEOTIDE SEQUENCE</scope>
    <source>
        <strain evidence="6">78183</strain>
    </source>
</reference>
<evidence type="ECO:0000256" key="1">
    <source>
        <dbReference type="SAM" id="MobiDB-lite"/>
    </source>
</evidence>
<dbReference type="Pfam" id="PF14244">
    <property type="entry name" value="Retrotran_gag_3"/>
    <property type="match status" value="1"/>
</dbReference>
<organism evidence="6">
    <name type="scientific">Salix viminalis</name>
    <name type="common">Common osier</name>
    <name type="synonym">Basket willow</name>
    <dbReference type="NCBI Taxonomy" id="40686"/>
    <lineage>
        <taxon>Eukaryota</taxon>
        <taxon>Viridiplantae</taxon>
        <taxon>Streptophyta</taxon>
        <taxon>Embryophyta</taxon>
        <taxon>Tracheophyta</taxon>
        <taxon>Spermatophyta</taxon>
        <taxon>Magnoliopsida</taxon>
        <taxon>eudicotyledons</taxon>
        <taxon>Gunneridae</taxon>
        <taxon>Pentapetalae</taxon>
        <taxon>rosids</taxon>
        <taxon>fabids</taxon>
        <taxon>Malpighiales</taxon>
        <taxon>Salicaceae</taxon>
        <taxon>Saliceae</taxon>
        <taxon>Salix</taxon>
    </lineage>
</organism>
<evidence type="ECO:0000259" key="3">
    <source>
        <dbReference type="Pfam" id="PF13976"/>
    </source>
</evidence>
<evidence type="ECO:0000259" key="5">
    <source>
        <dbReference type="Pfam" id="PF25597"/>
    </source>
</evidence>
<evidence type="ECO:0008006" key="7">
    <source>
        <dbReference type="Google" id="ProtNLM"/>
    </source>
</evidence>
<gene>
    <name evidence="6" type="ORF">SVIM_LOCUS59249</name>
</gene>
<dbReference type="Pfam" id="PF25597">
    <property type="entry name" value="SH3_retrovirus"/>
    <property type="match status" value="1"/>
</dbReference>
<dbReference type="PANTHER" id="PTHR11439:SF470">
    <property type="entry name" value="CYSTEINE-RICH RLK (RECEPTOR-LIKE PROTEIN KINASE) 8"/>
    <property type="match status" value="1"/>
</dbReference>
<dbReference type="InterPro" id="IPR043502">
    <property type="entry name" value="DNA/RNA_pol_sf"/>
</dbReference>
<feature type="region of interest" description="Disordered" evidence="1">
    <location>
        <begin position="288"/>
        <end position="315"/>
    </location>
</feature>
<dbReference type="EMBL" id="CAADRP010000225">
    <property type="protein sequence ID" value="VFU25426.1"/>
    <property type="molecule type" value="Genomic_DNA"/>
</dbReference>
<protein>
    <recommendedName>
        <fullName evidence="7">Reverse transcriptase Ty1/copia-type domain-containing protein</fullName>
    </recommendedName>
</protein>
<evidence type="ECO:0000313" key="6">
    <source>
        <dbReference type="EMBL" id="VFU25426.1"/>
    </source>
</evidence>
<feature type="compositionally biased region" description="Low complexity" evidence="1">
    <location>
        <begin position="646"/>
        <end position="655"/>
    </location>
</feature>
<dbReference type="PANTHER" id="PTHR11439">
    <property type="entry name" value="GAG-POL-RELATED RETROTRANSPOSON"/>
    <property type="match status" value="1"/>
</dbReference>
<dbReference type="SUPFAM" id="SSF56672">
    <property type="entry name" value="DNA/RNA polymerases"/>
    <property type="match status" value="1"/>
</dbReference>
<dbReference type="InterPro" id="IPR025724">
    <property type="entry name" value="GAG-pre-integrase_dom"/>
</dbReference>
<dbReference type="Pfam" id="PF13976">
    <property type="entry name" value="gag_pre-integrs"/>
    <property type="match status" value="1"/>
</dbReference>
<feature type="domain" description="Reverse transcriptase Ty1/copia-type" evidence="2">
    <location>
        <begin position="799"/>
        <end position="952"/>
    </location>
</feature>
<feature type="domain" description="Retrotransposon Copia-like N-terminal" evidence="4">
    <location>
        <begin position="22"/>
        <end position="67"/>
    </location>
</feature>
<evidence type="ECO:0000259" key="2">
    <source>
        <dbReference type="Pfam" id="PF07727"/>
    </source>
</evidence>
<dbReference type="InterPro" id="IPR036397">
    <property type="entry name" value="RNaseH_sf"/>
</dbReference>
<feature type="domain" description="Retroviral polymerase SH3-like" evidence="5">
    <location>
        <begin position="582"/>
        <end position="643"/>
    </location>
</feature>
<dbReference type="AlphaFoldDB" id="A0A6N2KBG1"/>
<evidence type="ECO:0000259" key="4">
    <source>
        <dbReference type="Pfam" id="PF14244"/>
    </source>
</evidence>
<sequence>MESEQSSKESKNDAFDPFFLYHSDHPGLVLVSKPLNGDNYSTWCRSMTISLNAKNKLGFIDGTVQIPSAKSKPDEYASWKRCNDMILSWILNSITPELADSVIYSTTALEVWEDLRDRFSQSNAPRIFQIERDIACISHAQMTVATYYTKLKGLWDELGSYNSTICSCGADHKRRQLMQFLMGLNDSYKAIRGQILLMNPLPDVRQAYSSIIQEEKQRSLNETHEAAETATMMVQRNPVTALAVRSGQGAISRSNSFNRKPLHCSYCDNDHHTRETCWKLHGYPPSHPKHKASHFNRQSSRPPYNKPAHPSANYVKEGPTMQEMQSVMNGLSDLQFQQILSIMNKNGTDQSPQPQGSTDATPPVVRPDHITSSPKLLVKSRQNHVLPPVVMPSGEQAPITSIGTLPLNSVFTLKNVLGVPSFKDLATKTTIGLGRQRDGLYYLVALASKTPNSKYQSTAAIGTNPFCSHVISSTELWHRRLGHLSSSRLNFMAKNLLNFPFKNNDACDICALSKQCRLPFSASEISSIRPFELIHCDIWGPYKVTSISGAKYFLTIVDDFSRFTWKLYGKIPTYSHLKVFGCLAYATEVHVTHKFAPRAARCVFLGYPVGQKAYKLYNLTTHKFLTSRDVVFHEHIFPYQSSPSITANPTHTPTSPASPPVLPISIPEPHSADFSQTAPPPPVVPPLISTDVPQPSTIVINEQPLRRSTRHHNPPHALRDYICNQVTSPKPPLSSTPSSIKGTRYPLCNFVSYHRYSPQHCSFVATVSQDIEPNSYTEAASIPEWQAAMQSELASLEANNTWSLTSLPPGKTPIGCRWIYKIKRHSDGTIERHKARLVAKGYTQLEGIDFHDTFSPTAKMITVRCLLALAAAQQWSLHQLDVHNAFLHGDLHEEIYMCPPPGLQRQGESLVCRLNKSLYGLKQASRQWFAKFTTAIQDTGYVQSKADYSLFTCRNDLGDLKYFLGIEVARSQKGISISQRKYTLEILKDGGILGAKPVTFPMEQSTKLSDSGDLLKDPSQYRRLVGRLIYLTITRPDIMYSVHVLSRFMHAPRKPHMEAALRVLRYLKGAPGQGLFFSSQNDLSLRAFCDSDWAGCPMTRRSTTGYCVFLGSSLISWRTKSQKTVSLSSAEAEYRAMTGTCCELSWLRSLLNDLRILHSKPALLHCDNKATLHIAANPVFHERTRHIEMDCHFIRDKIQDGSITTRFVASADQLADVFTKPLGKEIFSTMIRKLGVLDIHSPT</sequence>
<dbReference type="GO" id="GO:0003676">
    <property type="term" value="F:nucleic acid binding"/>
    <property type="evidence" value="ECO:0007669"/>
    <property type="project" value="InterPro"/>
</dbReference>
<dbReference type="Pfam" id="PF07727">
    <property type="entry name" value="RVT_2"/>
    <property type="match status" value="1"/>
</dbReference>
<feature type="region of interest" description="Disordered" evidence="1">
    <location>
        <begin position="643"/>
        <end position="662"/>
    </location>
</feature>
<feature type="domain" description="GAG-pre-integrase" evidence="3">
    <location>
        <begin position="463"/>
        <end position="515"/>
    </location>
</feature>
<feature type="compositionally biased region" description="Polar residues" evidence="1">
    <location>
        <begin position="345"/>
        <end position="360"/>
    </location>
</feature>
<accession>A0A6N2KBG1</accession>
<dbReference type="InterPro" id="IPR013103">
    <property type="entry name" value="RVT_2"/>
</dbReference>